<sequence>MFENLLYEPRQLKATEKRLEAIYEAAYLGLKGDSLAIAAGMLPAEYRQLCQFDPLAEMAELKGRADSEVHNSRALHDAAQSGDAKAALAVLQHAHGWTARQEIAVDVYQKISITQALADANARVIDGTAANIQLPRRTDAYDASVVEDAR</sequence>
<reference evidence="1" key="1">
    <citation type="submission" date="2020-04" db="EMBL/GenBank/DDBJ databases">
        <authorList>
            <person name="Chiriac C."/>
            <person name="Salcher M."/>
            <person name="Ghai R."/>
            <person name="Kavagutti S V."/>
        </authorList>
    </citation>
    <scope>NUCLEOTIDE SEQUENCE</scope>
</reference>
<name>A0A6J5LHL6_9CAUD</name>
<protein>
    <submittedName>
        <fullName evidence="1">Uncharacterized protein</fullName>
    </submittedName>
</protein>
<proteinExistence type="predicted"/>
<gene>
    <name evidence="1" type="ORF">UFOVP266_16</name>
</gene>
<evidence type="ECO:0000313" key="1">
    <source>
        <dbReference type="EMBL" id="CAB4134084.1"/>
    </source>
</evidence>
<organism evidence="1">
    <name type="scientific">uncultured Caudovirales phage</name>
    <dbReference type="NCBI Taxonomy" id="2100421"/>
    <lineage>
        <taxon>Viruses</taxon>
        <taxon>Duplodnaviria</taxon>
        <taxon>Heunggongvirae</taxon>
        <taxon>Uroviricota</taxon>
        <taxon>Caudoviricetes</taxon>
        <taxon>Peduoviridae</taxon>
        <taxon>Maltschvirus</taxon>
        <taxon>Maltschvirus maltsch</taxon>
    </lineage>
</organism>
<dbReference type="EMBL" id="LR796280">
    <property type="protein sequence ID" value="CAB4134084.1"/>
    <property type="molecule type" value="Genomic_DNA"/>
</dbReference>
<accession>A0A6J5LHL6</accession>